<dbReference type="GO" id="GO:0051453">
    <property type="term" value="P:regulation of intracellular pH"/>
    <property type="evidence" value="ECO:0007669"/>
    <property type="project" value="TreeGrafter"/>
</dbReference>
<dbReference type="PROSITE" id="PS50042">
    <property type="entry name" value="CNMP_BINDING_3"/>
    <property type="match status" value="1"/>
</dbReference>
<evidence type="ECO:0000259" key="12">
    <source>
        <dbReference type="PROSITE" id="PS50042"/>
    </source>
</evidence>
<keyword evidence="8 11" id="KW-0472">Membrane</keyword>
<dbReference type="RefSeq" id="WP_133398094.1">
    <property type="nucleotide sequence ID" value="NZ_SNAA01000026.1"/>
</dbReference>
<feature type="transmembrane region" description="Helical" evidence="11">
    <location>
        <begin position="392"/>
        <end position="416"/>
    </location>
</feature>
<feature type="transmembrane region" description="Helical" evidence="11">
    <location>
        <begin position="29"/>
        <end position="49"/>
    </location>
</feature>
<feature type="compositionally biased region" description="Basic and acidic residues" evidence="10">
    <location>
        <begin position="816"/>
        <end position="830"/>
    </location>
</feature>
<dbReference type="PANTHER" id="PTHR10110">
    <property type="entry name" value="SODIUM/HYDROGEN EXCHANGER"/>
    <property type="match status" value="1"/>
</dbReference>
<dbReference type="GO" id="GO:0015386">
    <property type="term" value="F:potassium:proton antiporter activity"/>
    <property type="evidence" value="ECO:0007669"/>
    <property type="project" value="TreeGrafter"/>
</dbReference>
<evidence type="ECO:0000256" key="11">
    <source>
        <dbReference type="SAM" id="Phobius"/>
    </source>
</evidence>
<dbReference type="GO" id="GO:0015385">
    <property type="term" value="F:sodium:proton antiporter activity"/>
    <property type="evidence" value="ECO:0007669"/>
    <property type="project" value="InterPro"/>
</dbReference>
<evidence type="ECO:0000256" key="5">
    <source>
        <dbReference type="ARBA" id="ARBA00022989"/>
    </source>
</evidence>
<evidence type="ECO:0000313" key="13">
    <source>
        <dbReference type="EMBL" id="TDL74837.1"/>
    </source>
</evidence>
<keyword evidence="6" id="KW-0915">Sodium</keyword>
<name>A0A4R5ZXY8_9RHOB</name>
<dbReference type="SUPFAM" id="SSF51206">
    <property type="entry name" value="cAMP-binding domain-like"/>
    <property type="match status" value="1"/>
</dbReference>
<evidence type="ECO:0000256" key="1">
    <source>
        <dbReference type="ARBA" id="ARBA00004651"/>
    </source>
</evidence>
<evidence type="ECO:0000256" key="3">
    <source>
        <dbReference type="ARBA" id="ARBA00022475"/>
    </source>
</evidence>
<organism evidence="13 14">
    <name type="scientific">Palleronia sediminis</name>
    <dbReference type="NCBI Taxonomy" id="2547833"/>
    <lineage>
        <taxon>Bacteria</taxon>
        <taxon>Pseudomonadati</taxon>
        <taxon>Pseudomonadota</taxon>
        <taxon>Alphaproteobacteria</taxon>
        <taxon>Rhodobacterales</taxon>
        <taxon>Roseobacteraceae</taxon>
        <taxon>Palleronia</taxon>
    </lineage>
</organism>
<evidence type="ECO:0000256" key="4">
    <source>
        <dbReference type="ARBA" id="ARBA00022692"/>
    </source>
</evidence>
<dbReference type="Pfam" id="PF00027">
    <property type="entry name" value="cNMP_binding"/>
    <property type="match status" value="1"/>
</dbReference>
<dbReference type="InterPro" id="IPR006153">
    <property type="entry name" value="Cation/H_exchanger_TM"/>
</dbReference>
<comment type="subcellular location">
    <subcellularLocation>
        <location evidence="1">Cell membrane</location>
        <topology evidence="1">Multi-pass membrane protein</topology>
    </subcellularLocation>
</comment>
<sequence length="837" mass="91657">MDIVLVTAVISSLFIVIGAAEPLGARLRLPFTVILAVLGILIGTAALFFLRTDLTDALNPVAEAILGLPIRSNVFLYVFLPTLLFQATLGMNLRRMVDDWVPILVLAVVAVVVATLGVGYALFWASALPLAACLLIGAIVSTTDPSAVVSIFRSISAPRRLARIIEGESLLNDAAAIALFGLFMGFVMRGVPDPKLIDALARFPVLIVGGALTGWIAAHVAIRIMAMFGNHELALISVSVALPYLGYIGAEQLVGASGVIAVVAAGLTLNLAGPGRLPPQAWVNLREVWDLLAHWAGALIFILAALLIPRLLQYVRLSDFVLIGVVVVAAIAARAVILWGLLPFLTRIKASPPVDPPYRAAILWGGLRGAVTLALALAVTESLRVPAETRRVVGILATGFTLFTLLVQGTTLRMVIGLLGLDRLSPIDEAMSRQVVAVALQTVREDVARTTDEYALTHDVVRSEAKAFGERLEGAVRTAEDSEDILDRDRITLGLIALAGFERDTILERVRERTISSRMAEQTLLNADRLIEAARAGGRDGYRRAARRSVAYGRSFALAGMLHGRLGWSAPLIYLTADRFELLLSQRLTLRDLDSFIERRIRRIHGRRVADLMLELLARRIEMVETALDGMRLQYPGYAERLERRFIRRTALRFEEREYVAMREDGLIGAEVFTTLMQDLAARRVAAERRPALDIAVQRFDLVRQFPLFADLDDRSIRQLGRALRTRYVNDGSVILRKNAPVGRVHFIASGAVELETAGQTWRLGRGELFGHLALLSSHIRRVEARAIAPTTLLLLDIERFRALLERSTALRDAVSESARKRGLDPDRLKTGAPEAS</sequence>
<dbReference type="CDD" id="cd00038">
    <property type="entry name" value="CAP_ED"/>
    <property type="match status" value="1"/>
</dbReference>
<feature type="transmembrane region" description="Helical" evidence="11">
    <location>
        <begin position="130"/>
        <end position="154"/>
    </location>
</feature>
<keyword evidence="5 11" id="KW-1133">Transmembrane helix</keyword>
<dbReference type="InterPro" id="IPR000595">
    <property type="entry name" value="cNMP-bd_dom"/>
</dbReference>
<evidence type="ECO:0000256" key="2">
    <source>
        <dbReference type="ARBA" id="ARBA00022448"/>
    </source>
</evidence>
<keyword evidence="2" id="KW-0813">Transport</keyword>
<proteinExistence type="predicted"/>
<feature type="transmembrane region" description="Helical" evidence="11">
    <location>
        <begin position="100"/>
        <end position="123"/>
    </location>
</feature>
<evidence type="ECO:0000256" key="9">
    <source>
        <dbReference type="ARBA" id="ARBA00023201"/>
    </source>
</evidence>
<dbReference type="AlphaFoldDB" id="A0A4R5ZXY8"/>
<dbReference type="Pfam" id="PF00999">
    <property type="entry name" value="Na_H_Exchanger"/>
    <property type="match status" value="1"/>
</dbReference>
<dbReference type="PANTHER" id="PTHR10110:SF86">
    <property type="entry name" value="SODIUM_HYDROGEN EXCHANGER 7"/>
    <property type="match status" value="1"/>
</dbReference>
<dbReference type="GO" id="GO:0005886">
    <property type="term" value="C:plasma membrane"/>
    <property type="evidence" value="ECO:0007669"/>
    <property type="project" value="UniProtKB-SubCell"/>
</dbReference>
<evidence type="ECO:0000313" key="14">
    <source>
        <dbReference type="Proteomes" id="UP000295701"/>
    </source>
</evidence>
<keyword evidence="7" id="KW-0406">Ion transport</keyword>
<feature type="transmembrane region" description="Helical" evidence="11">
    <location>
        <begin position="174"/>
        <end position="191"/>
    </location>
</feature>
<keyword evidence="4 11" id="KW-0812">Transmembrane</keyword>
<dbReference type="InterPro" id="IPR018490">
    <property type="entry name" value="cNMP-bd_dom_sf"/>
</dbReference>
<feature type="transmembrane region" description="Helical" evidence="11">
    <location>
        <begin position="61"/>
        <end position="80"/>
    </location>
</feature>
<evidence type="ECO:0000256" key="6">
    <source>
        <dbReference type="ARBA" id="ARBA00023053"/>
    </source>
</evidence>
<dbReference type="SMART" id="SM00100">
    <property type="entry name" value="cNMP"/>
    <property type="match status" value="1"/>
</dbReference>
<feature type="transmembrane region" description="Helical" evidence="11">
    <location>
        <begin position="253"/>
        <end position="272"/>
    </location>
</feature>
<dbReference type="EMBL" id="SNAA01000026">
    <property type="protein sequence ID" value="TDL74837.1"/>
    <property type="molecule type" value="Genomic_DNA"/>
</dbReference>
<keyword evidence="9" id="KW-0739">Sodium transport</keyword>
<dbReference type="OrthoDB" id="9809206at2"/>
<dbReference type="Gene3D" id="6.10.140.1330">
    <property type="match status" value="1"/>
</dbReference>
<protein>
    <submittedName>
        <fullName evidence="13">Cyclic nucleotide-binding domain-containing protein</fullName>
    </submittedName>
</protein>
<feature type="transmembrane region" description="Helical" evidence="11">
    <location>
        <begin position="203"/>
        <end position="222"/>
    </location>
</feature>
<evidence type="ECO:0000256" key="7">
    <source>
        <dbReference type="ARBA" id="ARBA00023065"/>
    </source>
</evidence>
<dbReference type="Gene3D" id="2.60.120.10">
    <property type="entry name" value="Jelly Rolls"/>
    <property type="match status" value="1"/>
</dbReference>
<dbReference type="GO" id="GO:0098719">
    <property type="term" value="P:sodium ion import across plasma membrane"/>
    <property type="evidence" value="ECO:0007669"/>
    <property type="project" value="TreeGrafter"/>
</dbReference>
<feature type="region of interest" description="Disordered" evidence="10">
    <location>
        <begin position="816"/>
        <end position="837"/>
    </location>
</feature>
<evidence type="ECO:0000256" key="8">
    <source>
        <dbReference type="ARBA" id="ARBA00023136"/>
    </source>
</evidence>
<evidence type="ECO:0000256" key="10">
    <source>
        <dbReference type="SAM" id="MobiDB-lite"/>
    </source>
</evidence>
<reference evidence="13 14" key="1">
    <citation type="submission" date="2019-03" db="EMBL/GenBank/DDBJ databases">
        <title>Primorskyibacter sp. SS33 isolated from sediments.</title>
        <authorList>
            <person name="Xunke S."/>
        </authorList>
    </citation>
    <scope>NUCLEOTIDE SEQUENCE [LARGE SCALE GENOMIC DNA]</scope>
    <source>
        <strain evidence="13 14">SS33</strain>
    </source>
</reference>
<feature type="transmembrane region" description="Helical" evidence="11">
    <location>
        <begin position="361"/>
        <end position="380"/>
    </location>
</feature>
<keyword evidence="3" id="KW-1003">Cell membrane</keyword>
<keyword evidence="14" id="KW-1185">Reference proteome</keyword>
<comment type="caution">
    <text evidence="13">The sequence shown here is derived from an EMBL/GenBank/DDBJ whole genome shotgun (WGS) entry which is preliminary data.</text>
</comment>
<feature type="transmembrane region" description="Helical" evidence="11">
    <location>
        <begin position="292"/>
        <end position="308"/>
    </location>
</feature>
<accession>A0A4R5ZXY8</accession>
<gene>
    <name evidence="13" type="ORF">E2L08_15950</name>
</gene>
<dbReference type="InterPro" id="IPR018422">
    <property type="entry name" value="Cation/H_exchanger_CPA1"/>
</dbReference>
<dbReference type="Proteomes" id="UP000295701">
    <property type="component" value="Unassembled WGS sequence"/>
</dbReference>
<feature type="domain" description="Cyclic nucleotide-binding" evidence="12">
    <location>
        <begin position="708"/>
        <end position="822"/>
    </location>
</feature>
<feature type="transmembrane region" description="Helical" evidence="11">
    <location>
        <begin position="320"/>
        <end position="341"/>
    </location>
</feature>
<dbReference type="InterPro" id="IPR014710">
    <property type="entry name" value="RmlC-like_jellyroll"/>
</dbReference>